<dbReference type="EMBL" id="CP062806">
    <property type="protein sequence ID" value="QOT82169.1"/>
    <property type="molecule type" value="Genomic_DNA"/>
</dbReference>
<dbReference type="Gene3D" id="3.90.1530.10">
    <property type="entry name" value="Conserved hypothetical protein from pyrococcus furiosus pfu- 392566-001, ParB domain"/>
    <property type="match status" value="1"/>
</dbReference>
<dbReference type="PIRSF" id="PIRSF029669">
    <property type="entry name" value="UCP029669"/>
    <property type="match status" value="1"/>
</dbReference>
<protein>
    <recommendedName>
        <fullName evidence="3">Chromosome partitioning protein ParB</fullName>
    </recommendedName>
</protein>
<gene>
    <name evidence="1" type="ORF">F7R26_038535</name>
</gene>
<proteinExistence type="predicted"/>
<dbReference type="Gene3D" id="1.10.8.10">
    <property type="entry name" value="DNA helicase RuvA subunit, C-terminal domain"/>
    <property type="match status" value="1"/>
</dbReference>
<dbReference type="Pfam" id="PF08857">
    <property type="entry name" value="ParBc_2"/>
    <property type="match status" value="1"/>
</dbReference>
<evidence type="ECO:0008006" key="3">
    <source>
        <dbReference type="Google" id="ProtNLM"/>
    </source>
</evidence>
<dbReference type="Proteomes" id="UP000397656">
    <property type="component" value="Plasmid pRK1-2"/>
</dbReference>
<dbReference type="CDD" id="cd16390">
    <property type="entry name" value="ParB_N_Srx_like"/>
    <property type="match status" value="1"/>
</dbReference>
<dbReference type="AlphaFoldDB" id="A0A643G2J0"/>
<sequence length="199" mass="22391">MGSHTTVALIKALHPTQLTLGMDHVRQKMDASRAHMATFQAFMERHPIKAVLGPNGQLYIIDHHHWARAWLELGKERTPIVVVRDLHKLGKSAFWRRMSELGDVHPYDEQGVHRAISALPPTVEGMIDDPYRSLAAFARNAGGYRKPKCAYADFQWAAFFRKHVKGDLHTIHGFAQALANATRLARSRTARKLPGYLGA</sequence>
<dbReference type="SUPFAM" id="SSF110849">
    <property type="entry name" value="ParB/Sulfiredoxin"/>
    <property type="match status" value="1"/>
</dbReference>
<geneLocation type="plasmid" evidence="1 2">
    <name>pRK1-2</name>
</geneLocation>
<dbReference type="InterPro" id="IPR036086">
    <property type="entry name" value="ParB/Sulfiredoxin_sf"/>
</dbReference>
<dbReference type="InterPro" id="IPR014956">
    <property type="entry name" value="ParBc_2"/>
</dbReference>
<reference evidence="1 2" key="1">
    <citation type="submission" date="2020-10" db="EMBL/GenBank/DDBJ databases">
        <title>Complete genome sequence of Cupriavidus basilensis CCUG 49340T.</title>
        <authorList>
            <person name="Salva-Serra F."/>
            <person name="Donoso R.A."/>
            <person name="Cho K.H."/>
            <person name="Yoo J.A."/>
            <person name="Lee K."/>
            <person name="Yoon S.-H."/>
            <person name="Perez-Pantoja D."/>
            <person name="Moore E.R.B."/>
        </authorList>
    </citation>
    <scope>NUCLEOTIDE SEQUENCE [LARGE SCALE GENOMIC DNA]</scope>
    <source>
        <strain evidence="2">CCUG 49340</strain>
        <plasmid evidence="1 2">pRK1-2</plasmid>
    </source>
</reference>
<dbReference type="InterPro" id="IPR016932">
    <property type="entry name" value="UCP029669"/>
</dbReference>
<accession>A0A643G2J0</accession>
<organism evidence="1 2">
    <name type="scientific">Cupriavidus basilensis</name>
    <dbReference type="NCBI Taxonomy" id="68895"/>
    <lineage>
        <taxon>Bacteria</taxon>
        <taxon>Pseudomonadati</taxon>
        <taxon>Pseudomonadota</taxon>
        <taxon>Betaproteobacteria</taxon>
        <taxon>Burkholderiales</taxon>
        <taxon>Burkholderiaceae</taxon>
        <taxon>Cupriavidus</taxon>
    </lineage>
</organism>
<name>A0A643G2J0_9BURK</name>
<evidence type="ECO:0000313" key="1">
    <source>
        <dbReference type="EMBL" id="QOT82169.1"/>
    </source>
</evidence>
<evidence type="ECO:0000313" key="2">
    <source>
        <dbReference type="Proteomes" id="UP000397656"/>
    </source>
</evidence>
<keyword evidence="1" id="KW-0614">Plasmid</keyword>